<evidence type="ECO:0000313" key="3">
    <source>
        <dbReference type="Proteomes" id="UP000092444"/>
    </source>
</evidence>
<dbReference type="EnsemblMetazoa" id="GMOY010572-RA">
    <property type="protein sequence ID" value="GMOY010572-PA"/>
    <property type="gene ID" value="GMOY010572"/>
</dbReference>
<dbReference type="AlphaFoldDB" id="A0A1B0GB88"/>
<dbReference type="VEuPathDB" id="VectorBase:GMOY010572"/>
<protein>
    <submittedName>
        <fullName evidence="2">Uncharacterized protein</fullName>
    </submittedName>
</protein>
<feature type="region of interest" description="Disordered" evidence="1">
    <location>
        <begin position="28"/>
        <end position="69"/>
    </location>
</feature>
<dbReference type="EMBL" id="CCAG010011564">
    <property type="status" value="NOT_ANNOTATED_CDS"/>
    <property type="molecule type" value="Genomic_DNA"/>
</dbReference>
<name>A0A1B0GB88_GLOMM</name>
<evidence type="ECO:0000313" key="2">
    <source>
        <dbReference type="EnsemblMetazoa" id="GMOY010572-PA"/>
    </source>
</evidence>
<accession>A0A1B0GB88</accession>
<sequence length="86" mass="9299">MIRLLDWPIGGEGFGGVDAPQRLRLSMAGKVEPPSANDFDDGSRDGRFRENSPCSANRGGEPDDSAGAVDCCQDIGVELRRHIDIR</sequence>
<dbReference type="Proteomes" id="UP000092444">
    <property type="component" value="Unassembled WGS sequence"/>
</dbReference>
<evidence type="ECO:0000256" key="1">
    <source>
        <dbReference type="SAM" id="MobiDB-lite"/>
    </source>
</evidence>
<reference evidence="2" key="1">
    <citation type="submission" date="2020-05" db="UniProtKB">
        <authorList>
            <consortium name="EnsemblMetazoa"/>
        </authorList>
    </citation>
    <scope>IDENTIFICATION</scope>
    <source>
        <strain evidence="2">Yale</strain>
    </source>
</reference>
<proteinExistence type="predicted"/>
<keyword evidence="3" id="KW-1185">Reference proteome</keyword>
<feature type="compositionally biased region" description="Basic and acidic residues" evidence="1">
    <location>
        <begin position="41"/>
        <end position="50"/>
    </location>
</feature>
<organism evidence="2 3">
    <name type="scientific">Glossina morsitans morsitans</name>
    <name type="common">Savannah tsetse fly</name>
    <dbReference type="NCBI Taxonomy" id="37546"/>
    <lineage>
        <taxon>Eukaryota</taxon>
        <taxon>Metazoa</taxon>
        <taxon>Ecdysozoa</taxon>
        <taxon>Arthropoda</taxon>
        <taxon>Hexapoda</taxon>
        <taxon>Insecta</taxon>
        <taxon>Pterygota</taxon>
        <taxon>Neoptera</taxon>
        <taxon>Endopterygota</taxon>
        <taxon>Diptera</taxon>
        <taxon>Brachycera</taxon>
        <taxon>Muscomorpha</taxon>
        <taxon>Hippoboscoidea</taxon>
        <taxon>Glossinidae</taxon>
        <taxon>Glossina</taxon>
    </lineage>
</organism>